<protein>
    <submittedName>
        <fullName evidence="3">Nucleoside diphosphate kinase</fullName>
    </submittedName>
</protein>
<dbReference type="InterPro" id="IPR036953">
    <property type="entry name" value="GreA/GreB_C_sf"/>
</dbReference>
<organism evidence="3 4">
    <name type="scientific">Sphingopyxis macrogoltabida</name>
    <name type="common">Sphingomonas macrogoltabidus</name>
    <dbReference type="NCBI Taxonomy" id="33050"/>
    <lineage>
        <taxon>Bacteria</taxon>
        <taxon>Pseudomonadati</taxon>
        <taxon>Pseudomonadota</taxon>
        <taxon>Alphaproteobacteria</taxon>
        <taxon>Sphingomonadales</taxon>
        <taxon>Sphingomonadaceae</taxon>
        <taxon>Sphingopyxis</taxon>
    </lineage>
</organism>
<dbReference type="GO" id="GO:0003677">
    <property type="term" value="F:DNA binding"/>
    <property type="evidence" value="ECO:0007669"/>
    <property type="project" value="InterPro"/>
</dbReference>
<dbReference type="GO" id="GO:0070063">
    <property type="term" value="F:RNA polymerase binding"/>
    <property type="evidence" value="ECO:0007669"/>
    <property type="project" value="InterPro"/>
</dbReference>
<evidence type="ECO:0000259" key="2">
    <source>
        <dbReference type="Pfam" id="PF01272"/>
    </source>
</evidence>
<dbReference type="KEGG" id="smag:AN936_16050"/>
<dbReference type="EMBL" id="CP012700">
    <property type="protein sequence ID" value="ALH81811.1"/>
    <property type="molecule type" value="Genomic_DNA"/>
</dbReference>
<dbReference type="InterPro" id="IPR001437">
    <property type="entry name" value="Tscrpt_elong_fac_GreA/B_C"/>
</dbReference>
<evidence type="ECO:0000313" key="4">
    <source>
        <dbReference type="Proteomes" id="UP000058074"/>
    </source>
</evidence>
<proteinExistence type="predicted"/>
<dbReference type="PANTHER" id="PTHR30437:SF6">
    <property type="entry name" value="TRANSCRIPTION ELONGATION FACTOR GREB"/>
    <property type="match status" value="1"/>
</dbReference>
<dbReference type="SUPFAM" id="SSF54534">
    <property type="entry name" value="FKBP-like"/>
    <property type="match status" value="1"/>
</dbReference>
<dbReference type="PATRIC" id="fig|33050.5.peg.3328"/>
<dbReference type="PANTHER" id="PTHR30437">
    <property type="entry name" value="TRANSCRIPTION ELONGATION FACTOR GREA"/>
    <property type="match status" value="1"/>
</dbReference>
<accession>A0A0N7GSW0</accession>
<dbReference type="GO" id="GO:0032784">
    <property type="term" value="P:regulation of DNA-templated transcription elongation"/>
    <property type="evidence" value="ECO:0007669"/>
    <property type="project" value="InterPro"/>
</dbReference>
<feature type="domain" description="Transcription elongation factor GreA/GreB C-terminal" evidence="2">
    <location>
        <begin position="83"/>
        <end position="143"/>
    </location>
</feature>
<sequence>MSVAFRRESDDEHKEPEFELPIPVGPNLVTPRGLRLLGEEVARIEAAIAATEPEEERKKLQRRLRYFHTRHATAEVQPAPGDAVVAIGSRVTFTLNGGERTLTVVGHDEADPARGHIAFSAPLARALMGAEVGDVLEYQGREDAIEIIATQADPEVQA</sequence>
<dbReference type="RefSeq" id="WP_054588958.1">
    <property type="nucleotide sequence ID" value="NZ_CP012700.1"/>
</dbReference>
<dbReference type="GO" id="GO:0006354">
    <property type="term" value="P:DNA-templated transcription elongation"/>
    <property type="evidence" value="ECO:0007669"/>
    <property type="project" value="TreeGrafter"/>
</dbReference>
<feature type="compositionally biased region" description="Basic and acidic residues" evidence="1">
    <location>
        <begin position="1"/>
        <end position="17"/>
    </location>
</feature>
<gene>
    <name evidence="3" type="ORF">AN936_16050</name>
</gene>
<dbReference type="InterPro" id="IPR023459">
    <property type="entry name" value="Tscrpt_elong_fac_GreA/B_fam"/>
</dbReference>
<keyword evidence="3" id="KW-0418">Kinase</keyword>
<feature type="region of interest" description="Disordered" evidence="1">
    <location>
        <begin position="1"/>
        <end position="20"/>
    </location>
</feature>
<dbReference type="GO" id="GO:0016301">
    <property type="term" value="F:kinase activity"/>
    <property type="evidence" value="ECO:0007669"/>
    <property type="project" value="UniProtKB-KW"/>
</dbReference>
<dbReference type="Pfam" id="PF01272">
    <property type="entry name" value="GreA_GreB"/>
    <property type="match status" value="1"/>
</dbReference>
<dbReference type="AlphaFoldDB" id="A0A0N7GSW0"/>
<dbReference type="Proteomes" id="UP000058074">
    <property type="component" value="Chromosome"/>
</dbReference>
<dbReference type="OrthoDB" id="8537952at2"/>
<evidence type="ECO:0000256" key="1">
    <source>
        <dbReference type="SAM" id="MobiDB-lite"/>
    </source>
</evidence>
<evidence type="ECO:0000313" key="3">
    <source>
        <dbReference type="EMBL" id="ALH81811.1"/>
    </source>
</evidence>
<name>A0A0N7GSW0_SPHMC</name>
<keyword evidence="3" id="KW-0808">Transferase</keyword>
<dbReference type="Gene3D" id="3.10.50.30">
    <property type="entry name" value="Transcription elongation factor, GreA/GreB, C-terminal domain"/>
    <property type="match status" value="1"/>
</dbReference>
<reference evidence="3 4" key="1">
    <citation type="journal article" date="2015" name="Genome Announc.">
        <title>Complete Genome Sequence of Polypropylene Glycol- and Polyethylene Glycol-Degrading Sphingopyxis macrogoltabida Strain EY-1.</title>
        <authorList>
            <person name="Ohtsubo Y."/>
            <person name="Nagata Y."/>
            <person name="Numata M."/>
            <person name="Tsuchikane K."/>
            <person name="Hosoyama A."/>
            <person name="Yamazoe A."/>
            <person name="Tsuda M."/>
            <person name="Fujita N."/>
            <person name="Kawai F."/>
        </authorList>
    </citation>
    <scope>NUCLEOTIDE SEQUENCE [LARGE SCALE GENOMIC DNA]</scope>
    <source>
        <strain evidence="3 4">EY-1</strain>
    </source>
</reference>